<dbReference type="EMBL" id="RDRA01000016">
    <property type="protein sequence ID" value="RXG90627.1"/>
    <property type="molecule type" value="Genomic_DNA"/>
</dbReference>
<accession>A0ABY0DES6</accession>
<evidence type="ECO:0000259" key="1">
    <source>
        <dbReference type="Pfam" id="PF04326"/>
    </source>
</evidence>
<evidence type="ECO:0000313" key="2">
    <source>
        <dbReference type="EMBL" id="RXG90627.1"/>
    </source>
</evidence>
<dbReference type="InterPro" id="IPR038461">
    <property type="entry name" value="Schlafen_AlbA_2_dom_sf"/>
</dbReference>
<keyword evidence="3" id="KW-1185">Reference proteome</keyword>
<keyword evidence="2" id="KW-0067">ATP-binding</keyword>
<dbReference type="RefSeq" id="WP_128941389.1">
    <property type="nucleotide sequence ID" value="NZ_RDRA01000016.1"/>
</dbReference>
<name>A0ABY0DES6_9BRAD</name>
<dbReference type="Pfam" id="PF04326">
    <property type="entry name" value="SLFN_AlbA_2"/>
    <property type="match status" value="1"/>
</dbReference>
<feature type="domain" description="Schlafen AlbA-2" evidence="1">
    <location>
        <begin position="26"/>
        <end position="152"/>
    </location>
</feature>
<dbReference type="Proteomes" id="UP000289946">
    <property type="component" value="Unassembled WGS sequence"/>
</dbReference>
<proteinExistence type="predicted"/>
<comment type="caution">
    <text evidence="2">The sequence shown here is derived from an EMBL/GenBank/DDBJ whole genome shotgun (WGS) entry which is preliminary data.</text>
</comment>
<evidence type="ECO:0000313" key="3">
    <source>
        <dbReference type="Proteomes" id="UP000289946"/>
    </source>
</evidence>
<dbReference type="GO" id="GO:0005524">
    <property type="term" value="F:ATP binding"/>
    <property type="evidence" value="ECO:0007669"/>
    <property type="project" value="UniProtKB-KW"/>
</dbReference>
<dbReference type="Gene3D" id="3.30.950.30">
    <property type="entry name" value="Schlafen, AAA domain"/>
    <property type="match status" value="1"/>
</dbReference>
<keyword evidence="2" id="KW-0547">Nucleotide-binding</keyword>
<dbReference type="InterPro" id="IPR007421">
    <property type="entry name" value="Schlafen_AlbA_2_dom"/>
</dbReference>
<sequence>MTLRHISLDAITEADLQRLIQDQVVEKRDIDYKAATYGSRDQDYGEFLADVSSFANTAGGEIVIGMTEQAGVPTGLSPLQNDPDAEILRLENCARSGLQPRIFGFAVRAVPVAAGGHVLVLRIPRSYNQPHRIIRQGSGNHRFFARSSAGKYEPNVDELRALFTRVPQLADRIRDFRFDRIAKIIGGDTPVPLMGTRPIILHVAPLSAFEGTQSFCLDINQAPAQFFTAFPPIGTQVGDFRINVDGALVLSNRGADGRTHRAYVQAFHNGIVEAVDSTFAMGEGTSRNPFRLTSLRTEATIVRASHSYMQSLQARDAPPPYVLLVSLIGVRGLPYSFAMGPNTLFEDEAGTLDRDQFHFTELLIEDVPVDPYEYAKLLRPLLDQIANAAGRARTPSFDPAGRFTVRI</sequence>
<reference evidence="2 3" key="1">
    <citation type="submission" date="2018-10" db="EMBL/GenBank/DDBJ databases">
        <title>Bradyrhizobium sp. nov., isolated from effective nodules of peanut in China.</title>
        <authorList>
            <person name="Li Y."/>
        </authorList>
    </citation>
    <scope>NUCLEOTIDE SEQUENCE [LARGE SCALE GENOMIC DNA]</scope>
    <source>
        <strain evidence="2 3">CCBAU 51781</strain>
    </source>
</reference>
<gene>
    <name evidence="2" type="ORF">EAS62_26510</name>
</gene>
<organism evidence="2 3">
    <name type="scientific">Bradyrhizobium zhanjiangense</name>
    <dbReference type="NCBI Taxonomy" id="1325107"/>
    <lineage>
        <taxon>Bacteria</taxon>
        <taxon>Pseudomonadati</taxon>
        <taxon>Pseudomonadota</taxon>
        <taxon>Alphaproteobacteria</taxon>
        <taxon>Hyphomicrobiales</taxon>
        <taxon>Nitrobacteraceae</taxon>
        <taxon>Bradyrhizobium</taxon>
    </lineage>
</organism>
<protein>
    <submittedName>
        <fullName evidence="2">ATP-binding protein</fullName>
    </submittedName>
</protein>